<dbReference type="Proteomes" id="UP001155241">
    <property type="component" value="Unassembled WGS sequence"/>
</dbReference>
<evidence type="ECO:0000313" key="6">
    <source>
        <dbReference type="Proteomes" id="UP001155241"/>
    </source>
</evidence>
<organism evidence="5 6">
    <name type="scientific">Aeoliella straminimaris</name>
    <dbReference type="NCBI Taxonomy" id="2954799"/>
    <lineage>
        <taxon>Bacteria</taxon>
        <taxon>Pseudomonadati</taxon>
        <taxon>Planctomycetota</taxon>
        <taxon>Planctomycetia</taxon>
        <taxon>Pirellulales</taxon>
        <taxon>Lacipirellulaceae</taxon>
        <taxon>Aeoliella</taxon>
    </lineage>
</organism>
<evidence type="ECO:0000256" key="1">
    <source>
        <dbReference type="ARBA" id="ARBA00008779"/>
    </source>
</evidence>
<dbReference type="PANTHER" id="PTHR42693">
    <property type="entry name" value="ARYLSULFATASE FAMILY MEMBER"/>
    <property type="match status" value="1"/>
</dbReference>
<sequence>MIDIGRMSFWWASVLCLAAGASYVVASEQPNILVIISEDNGPELGCYGDPYVSTPVLDKLADRGIRFEHAYVPQAGCSQSRAAYMTGLYPHQNGQIGLATWKFRMYREDTPNLVRSLKQAGYRTGIIGKLHVNPESAFPFDFHAIPSSNFSRNNLGRYAKQAEKFIAAGEAPFYLAVNYPDAHRPFTPRKPKLPVTKLTGQDVKPLPYMGLDSDELRQQTADYYNCMSRLDSLVGDLLEVLERSGKADNTLVVYFGDHGADLLRGKRTSYEGGVRVPMIAYWPGHTAAGGVRNELVSTLDLMPTFLEVAGAEPVAGLAGSSLVPLLGESPADWREYLFTEFHTHSAHNYYPQRTVRNERFKLIQSLLVGEENPDYSFTLSSHFPQGFAERVIETASPPMQAVYARQQHPPEFELYDLSSDPYELRNLADDPEYAEVLAELKDQLADWRERSQDPLLDVENLQRLKSEIEACRVEGKFRKELLELDYPQYFFDDAANGKP</sequence>
<dbReference type="CDD" id="cd16027">
    <property type="entry name" value="SGSH"/>
    <property type="match status" value="1"/>
</dbReference>
<feature type="chain" id="PRO_5040963005" evidence="3">
    <location>
        <begin position="27"/>
        <end position="499"/>
    </location>
</feature>
<evidence type="ECO:0000313" key="5">
    <source>
        <dbReference type="EMBL" id="MCO6046774.1"/>
    </source>
</evidence>
<name>A0A9X2FHD6_9BACT</name>
<dbReference type="PANTHER" id="PTHR42693:SF53">
    <property type="entry name" value="ENDO-4-O-SULFATASE"/>
    <property type="match status" value="1"/>
</dbReference>
<comment type="similarity">
    <text evidence="1">Belongs to the sulfatase family.</text>
</comment>
<feature type="domain" description="Sulfatase N-terminal" evidence="4">
    <location>
        <begin position="30"/>
        <end position="311"/>
    </location>
</feature>
<keyword evidence="2" id="KW-0378">Hydrolase</keyword>
<proteinExistence type="inferred from homology"/>
<keyword evidence="6" id="KW-1185">Reference proteome</keyword>
<evidence type="ECO:0000256" key="3">
    <source>
        <dbReference type="SAM" id="SignalP"/>
    </source>
</evidence>
<dbReference type="InterPro" id="IPR050738">
    <property type="entry name" value="Sulfatase"/>
</dbReference>
<dbReference type="GO" id="GO:0004065">
    <property type="term" value="F:arylsulfatase activity"/>
    <property type="evidence" value="ECO:0007669"/>
    <property type="project" value="TreeGrafter"/>
</dbReference>
<accession>A0A9X2FHD6</accession>
<dbReference type="InterPro" id="IPR017850">
    <property type="entry name" value="Alkaline_phosphatase_core_sf"/>
</dbReference>
<comment type="caution">
    <text evidence="5">The sequence shown here is derived from an EMBL/GenBank/DDBJ whole genome shotgun (WGS) entry which is preliminary data.</text>
</comment>
<dbReference type="EMBL" id="JAMXLR010000077">
    <property type="protein sequence ID" value="MCO6046774.1"/>
    <property type="molecule type" value="Genomic_DNA"/>
</dbReference>
<evidence type="ECO:0000256" key="2">
    <source>
        <dbReference type="ARBA" id="ARBA00022801"/>
    </source>
</evidence>
<gene>
    <name evidence="5" type="ORF">NG895_22990</name>
</gene>
<dbReference type="Pfam" id="PF00884">
    <property type="entry name" value="Sulfatase"/>
    <property type="match status" value="1"/>
</dbReference>
<keyword evidence="3" id="KW-0732">Signal</keyword>
<dbReference type="InterPro" id="IPR000917">
    <property type="entry name" value="Sulfatase_N"/>
</dbReference>
<evidence type="ECO:0000259" key="4">
    <source>
        <dbReference type="Pfam" id="PF00884"/>
    </source>
</evidence>
<dbReference type="Gene3D" id="3.40.720.10">
    <property type="entry name" value="Alkaline Phosphatase, subunit A"/>
    <property type="match status" value="1"/>
</dbReference>
<dbReference type="SUPFAM" id="SSF53649">
    <property type="entry name" value="Alkaline phosphatase-like"/>
    <property type="match status" value="1"/>
</dbReference>
<protein>
    <submittedName>
        <fullName evidence="5">Sulfatase</fullName>
    </submittedName>
</protein>
<reference evidence="5" key="1">
    <citation type="submission" date="2022-06" db="EMBL/GenBank/DDBJ databases">
        <title>Aeoliella straminimaris, a novel planctomycete from sediments.</title>
        <authorList>
            <person name="Vitorino I.R."/>
            <person name="Lage O.M."/>
        </authorList>
    </citation>
    <scope>NUCLEOTIDE SEQUENCE</scope>
    <source>
        <strain evidence="5">ICT_H6.2</strain>
    </source>
</reference>
<dbReference type="AlphaFoldDB" id="A0A9X2FHD6"/>
<dbReference type="RefSeq" id="WP_252854886.1">
    <property type="nucleotide sequence ID" value="NZ_JAMXLR010000077.1"/>
</dbReference>
<feature type="signal peptide" evidence="3">
    <location>
        <begin position="1"/>
        <end position="26"/>
    </location>
</feature>